<keyword evidence="3" id="KW-0934">Plastid</keyword>
<evidence type="ECO:0000256" key="5">
    <source>
        <dbReference type="SAM" id="Phobius"/>
    </source>
</evidence>
<organism evidence="6 7">
    <name type="scientific">Elliptochloris bilobata</name>
    <dbReference type="NCBI Taxonomy" id="381761"/>
    <lineage>
        <taxon>Eukaryota</taxon>
        <taxon>Viridiplantae</taxon>
        <taxon>Chlorophyta</taxon>
        <taxon>core chlorophytes</taxon>
        <taxon>Trebouxiophyceae</taxon>
        <taxon>Trebouxiophyceae incertae sedis</taxon>
        <taxon>Elliptochloris clade</taxon>
        <taxon>Elliptochloris</taxon>
    </lineage>
</organism>
<feature type="transmembrane region" description="Helical" evidence="5">
    <location>
        <begin position="51"/>
        <end position="71"/>
    </location>
</feature>
<comment type="subcellular location">
    <subcellularLocation>
        <location evidence="1">Plastid</location>
        <location evidence="1">Chloroplast</location>
    </subcellularLocation>
</comment>
<feature type="region of interest" description="Disordered" evidence="4">
    <location>
        <begin position="165"/>
        <end position="188"/>
    </location>
</feature>
<evidence type="ECO:0000256" key="2">
    <source>
        <dbReference type="ARBA" id="ARBA00022528"/>
    </source>
</evidence>
<evidence type="ECO:0000256" key="3">
    <source>
        <dbReference type="ARBA" id="ARBA00022640"/>
    </source>
</evidence>
<keyword evidence="5" id="KW-0472">Membrane</keyword>
<keyword evidence="2" id="KW-0150">Chloroplast</keyword>
<dbReference type="Gene3D" id="1.10.3460.10">
    <property type="entry name" value="Chlorophyll a/b binding protein domain"/>
    <property type="match status" value="1"/>
</dbReference>
<dbReference type="EMBL" id="JALJOU010000028">
    <property type="protein sequence ID" value="KAK9835325.1"/>
    <property type="molecule type" value="Genomic_DNA"/>
</dbReference>
<keyword evidence="5" id="KW-1133">Transmembrane helix</keyword>
<keyword evidence="5" id="KW-0812">Transmembrane</keyword>
<sequence length="261" mass="28072">MRPVPSAQQERQAKKPGVAQFADSIGLPTDEGLFGFKPFSEIGLVTPSPTLVLFLTLLFSGATVFAFGRTLKRALTKDMTATELLRYRQFLGIQKEQQNIKETEKEMKDRFSKGQDFTAPDLASAIQAAKTAETPIDGLLNWGDRTEADREAAAKRAEPRVLTMDNPRDADAAASEAKSREAGGMPGPNMSMAARADVVEQGVQTGRDWDYARAVEITNGRWAMLGFATATIVEAATGRGILGQLAGYAKLTGLLGPASGF</sequence>
<evidence type="ECO:0000256" key="1">
    <source>
        <dbReference type="ARBA" id="ARBA00004229"/>
    </source>
</evidence>
<reference evidence="6 7" key="1">
    <citation type="journal article" date="2024" name="Nat. Commun.">
        <title>Phylogenomics reveals the evolutionary origins of lichenization in chlorophyte algae.</title>
        <authorList>
            <person name="Puginier C."/>
            <person name="Libourel C."/>
            <person name="Otte J."/>
            <person name="Skaloud P."/>
            <person name="Haon M."/>
            <person name="Grisel S."/>
            <person name="Petersen M."/>
            <person name="Berrin J.G."/>
            <person name="Delaux P.M."/>
            <person name="Dal Grande F."/>
            <person name="Keller J."/>
        </authorList>
    </citation>
    <scope>NUCLEOTIDE SEQUENCE [LARGE SCALE GENOMIC DNA]</scope>
    <source>
        <strain evidence="6 7">SAG 245.80</strain>
    </source>
</reference>
<name>A0AAW1RP54_9CHLO</name>
<dbReference type="Proteomes" id="UP001445335">
    <property type="component" value="Unassembled WGS sequence"/>
</dbReference>
<feature type="compositionally biased region" description="Basic and acidic residues" evidence="4">
    <location>
        <begin position="166"/>
        <end position="181"/>
    </location>
</feature>
<dbReference type="Pfam" id="PF00504">
    <property type="entry name" value="Chloroa_b-bind"/>
    <property type="match status" value="1"/>
</dbReference>
<evidence type="ECO:0000313" key="7">
    <source>
        <dbReference type="Proteomes" id="UP001445335"/>
    </source>
</evidence>
<dbReference type="GO" id="GO:0009507">
    <property type="term" value="C:chloroplast"/>
    <property type="evidence" value="ECO:0007669"/>
    <property type="project" value="UniProtKB-SubCell"/>
</dbReference>
<evidence type="ECO:0000313" key="6">
    <source>
        <dbReference type="EMBL" id="KAK9835325.1"/>
    </source>
</evidence>
<keyword evidence="7" id="KW-1185">Reference proteome</keyword>
<evidence type="ECO:0000256" key="4">
    <source>
        <dbReference type="SAM" id="MobiDB-lite"/>
    </source>
</evidence>
<dbReference type="AlphaFoldDB" id="A0AAW1RP54"/>
<dbReference type="SUPFAM" id="SSF103511">
    <property type="entry name" value="Chlorophyll a-b binding protein"/>
    <property type="match status" value="1"/>
</dbReference>
<gene>
    <name evidence="6" type="ORF">WJX81_002157</name>
</gene>
<comment type="caution">
    <text evidence="6">The sequence shown here is derived from an EMBL/GenBank/DDBJ whole genome shotgun (WGS) entry which is preliminary data.</text>
</comment>
<dbReference type="InterPro" id="IPR022796">
    <property type="entry name" value="Chloroa_b-bind"/>
</dbReference>
<accession>A0AAW1RP54</accession>
<proteinExistence type="predicted"/>
<protein>
    <submittedName>
        <fullName evidence="6">Uncharacterized protein</fullName>
    </submittedName>
</protein>